<evidence type="ECO:0000313" key="1">
    <source>
        <dbReference type="EMBL" id="AQP40364.1"/>
    </source>
</evidence>
<evidence type="ECO:0000313" key="2">
    <source>
        <dbReference type="Proteomes" id="UP000188159"/>
    </source>
</evidence>
<name>A0A1Q2C9K6_ANAHA</name>
<dbReference type="AlphaFoldDB" id="A0A1Q2C9K6"/>
<dbReference type="EMBL" id="CP012098">
    <property type="protein sequence ID" value="AQP40364.1"/>
    <property type="molecule type" value="Genomic_DNA"/>
</dbReference>
<dbReference type="RefSeq" id="WP_077327105.1">
    <property type="nucleotide sequence ID" value="NZ_CACRSX010000011.1"/>
</dbReference>
<accession>A0A1Q2C9K6</accession>
<evidence type="ECO:0008006" key="3">
    <source>
        <dbReference type="Google" id="ProtNLM"/>
    </source>
</evidence>
<proteinExistence type="predicted"/>
<reference evidence="1 2" key="1">
    <citation type="journal article" date="2016" name="Sci. Rep.">
        <title>Accelerated dysbiosis of gut microbiota during aggravation of DSS-induced colitis by a butyrate-producing bacterium.</title>
        <authorList>
            <person name="Zhang Q."/>
            <person name="Wu Y."/>
            <person name="Wang J."/>
            <person name="Wu G."/>
            <person name="Long W."/>
            <person name="Xue Z."/>
            <person name="Wang L."/>
            <person name="Zhang X."/>
            <person name="Pang X."/>
            <person name="Zhao Y."/>
            <person name="Zhao L."/>
            <person name="Zhang C."/>
        </authorList>
    </citation>
    <scope>NUCLEOTIDE SEQUENCE [LARGE SCALE GENOMIC DNA]</scope>
    <source>
        <strain evidence="1 2">BPB5</strain>
    </source>
</reference>
<organism evidence="1 2">
    <name type="scientific">Anaerostipes hadrus</name>
    <dbReference type="NCBI Taxonomy" id="649756"/>
    <lineage>
        <taxon>Bacteria</taxon>
        <taxon>Bacillati</taxon>
        <taxon>Bacillota</taxon>
        <taxon>Clostridia</taxon>
        <taxon>Lachnospirales</taxon>
        <taxon>Lachnospiraceae</taxon>
        <taxon>Anaerostipes</taxon>
    </lineage>
</organism>
<sequence length="146" mass="16819">MNETIEEKKKILNTYGAAVRKYHALKNQEKHLRMIINRPRAAVLSGMPSSNKHKDISDIMIKLDDTLRMVKAAENEMLKKCAAIEKIIVNIPDGVASDIVHMRYIELMKWDDIAEKTGYDKAHTHRILNKTLENLDMSQYPPAFKD</sequence>
<dbReference type="InterPro" id="IPR010861">
    <property type="entry name" value="DUF1492"/>
</dbReference>
<protein>
    <recommendedName>
        <fullName evidence="3">DUF1492 domain-containing protein</fullName>
    </recommendedName>
</protein>
<dbReference type="Proteomes" id="UP000188159">
    <property type="component" value="Chromosome"/>
</dbReference>
<gene>
    <name evidence="1" type="ORF">DO83_12775</name>
</gene>
<dbReference type="Pfam" id="PF07374">
    <property type="entry name" value="DUF1492"/>
    <property type="match status" value="1"/>
</dbReference>